<dbReference type="GO" id="GO:0004069">
    <property type="term" value="F:L-aspartate:2-oxoglutarate aminotransferase activity"/>
    <property type="evidence" value="ECO:0007669"/>
    <property type="project" value="InterPro"/>
</dbReference>
<evidence type="ECO:0000256" key="1">
    <source>
        <dbReference type="ARBA" id="ARBA00023002"/>
    </source>
</evidence>
<feature type="domain" description="NAD-specific glutamate dehydrogenase C-terminal" evidence="3">
    <location>
        <begin position="548"/>
        <end position="621"/>
    </location>
</feature>
<dbReference type="InterPro" id="IPR028971">
    <property type="entry name" value="NAD-GDH_cat"/>
</dbReference>
<reference evidence="4 5" key="1">
    <citation type="submission" date="2017-11" db="EMBL/GenBank/DDBJ databases">
        <title>Comparative genomic analysis of Holospora spp., intranuclear symbionts of paramecia.</title>
        <authorList>
            <person name="Garushyants S.K."/>
            <person name="Beliavskaya A."/>
            <person name="Malko D.B."/>
            <person name="Logacheva M.D."/>
            <person name="Rautian M.S."/>
            <person name="Gelfand M.S."/>
        </authorList>
    </citation>
    <scope>NUCLEOTIDE SEQUENCE [LARGE SCALE GENOMIC DNA]</scope>
    <source>
        <strain evidence="5">02AZ16</strain>
    </source>
</reference>
<comment type="caution">
    <text evidence="4">The sequence shown here is derived from an EMBL/GenBank/DDBJ whole genome shotgun (WGS) entry which is preliminary data.</text>
</comment>
<evidence type="ECO:0000259" key="3">
    <source>
        <dbReference type="Pfam" id="PF21074"/>
    </source>
</evidence>
<gene>
    <name evidence="4" type="ORF">HCUR_00717</name>
</gene>
<organism evidence="4 5">
    <name type="scientific">Holospora curviuscula</name>
    <dbReference type="NCBI Taxonomy" id="1082868"/>
    <lineage>
        <taxon>Bacteria</taxon>
        <taxon>Pseudomonadati</taxon>
        <taxon>Pseudomonadota</taxon>
        <taxon>Alphaproteobacteria</taxon>
        <taxon>Holosporales</taxon>
        <taxon>Holosporaceae</taxon>
        <taxon>Holospora</taxon>
    </lineage>
</organism>
<dbReference type="InterPro" id="IPR036291">
    <property type="entry name" value="NAD(P)-bd_dom_sf"/>
</dbReference>
<dbReference type="InterPro" id="IPR046346">
    <property type="entry name" value="Aminoacid_DH-like_N_sf"/>
</dbReference>
<dbReference type="GO" id="GO:0004352">
    <property type="term" value="F:glutamate dehydrogenase (NAD+) activity"/>
    <property type="evidence" value="ECO:0007669"/>
    <property type="project" value="InterPro"/>
</dbReference>
<feature type="domain" description="NAD-glutamate dehydrogenase catalytic" evidence="2">
    <location>
        <begin position="75"/>
        <end position="537"/>
    </location>
</feature>
<dbReference type="Proteomes" id="UP000239425">
    <property type="component" value="Unassembled WGS sequence"/>
</dbReference>
<dbReference type="SUPFAM" id="SSF53223">
    <property type="entry name" value="Aminoacid dehydrogenase-like, N-terminal domain"/>
    <property type="match status" value="1"/>
</dbReference>
<dbReference type="OrthoDB" id="9758052at2"/>
<dbReference type="AlphaFoldDB" id="A0A2S5R9D5"/>
<dbReference type="EMBL" id="PHHC01000080">
    <property type="protein sequence ID" value="PPE03936.1"/>
    <property type="molecule type" value="Genomic_DNA"/>
</dbReference>
<evidence type="ECO:0000313" key="4">
    <source>
        <dbReference type="EMBL" id="PPE03936.1"/>
    </source>
</evidence>
<dbReference type="SUPFAM" id="SSF51735">
    <property type="entry name" value="NAD(P)-binding Rossmann-fold domains"/>
    <property type="match status" value="1"/>
</dbReference>
<dbReference type="Pfam" id="PF05088">
    <property type="entry name" value="Bac_GDH_CD"/>
    <property type="match status" value="1"/>
</dbReference>
<protein>
    <submittedName>
        <fullName evidence="4">NAD-specific glutamate dehydrogenase</fullName>
    </submittedName>
</protein>
<accession>A0A2S5R9D5</accession>
<dbReference type="InterPro" id="IPR048381">
    <property type="entry name" value="GDH_C"/>
</dbReference>
<keyword evidence="1" id="KW-0560">Oxidoreductase</keyword>
<dbReference type="InterPro" id="IPR007780">
    <property type="entry name" value="NAD_Glu_DH_bac"/>
</dbReference>
<sequence length="727" mass="82921">MLLYDTLSFPMTEQPRSWIFSCYQSYMSQSFCSERVGEEFHVHHKILEPLLDYFIQRFDIKTSSPVSYSLSTEAPYIVRVLKALIDATVRTNLYVPDAVALTIDIHHDLHEISEIQRIPGMRELYVFHPEVEGVHLRASPISRGGIRLSEREDYRKEAFDLLQTQRLKNAVVVPDGAKAVLRVRHGVRPEQGYRRFVQGLLTVMDNLDDYHKPIAAPGVRALDEPDYYLVAAPDKGTSSYADIANNIALTSGFWLKDAFASGGSTGYDHKKLGITSKGVWVSVECHLRQLGRTVTPDHPISVVGVGDMSGDVFGNGLLYSKNVKLLAAFDHRHIFLDPDPDPEQSYQERCRLFHLSSSSWMDYDLKVLSLGGQIISRNLSQVPLSPLLRTMLQLPHTVTTPEALISALFKIKCDVLWLAGIGTYIVDVDEEESIGDKSNASLRVFGQEVGATIIAEGANLGCTQKGRRAFAKAGGIINTDAIDNCAGVMCSDQEVNFKILFQSISVDEVTRNSMMQEMTEEMIRKVLNQNYWQNISLYALQRSEKYSDLTRPELAVYFLEAKKNLKILLNHVDFKSSCWNPYLMEYFPRLIQEKFSSYALNHVLRQDLLCTILTNQLVDVFPNLWIERKINAFSALNIYHAFELFRVRQQIENCKDNVVQTHHFFTLVEEVFRAIYTQYPQGDLKDYLRFRVQLEESSSPLSVIWNNFIQHCQLVFKNNFEAVEIHV</sequence>
<dbReference type="Pfam" id="PF21074">
    <property type="entry name" value="GDH_C"/>
    <property type="match status" value="1"/>
</dbReference>
<keyword evidence="5" id="KW-1185">Reference proteome</keyword>
<dbReference type="RefSeq" id="WP_104206753.1">
    <property type="nucleotide sequence ID" value="NZ_PHHC01000080.1"/>
</dbReference>
<dbReference type="GO" id="GO:0006538">
    <property type="term" value="P:L-glutamate catabolic process"/>
    <property type="evidence" value="ECO:0007669"/>
    <property type="project" value="InterPro"/>
</dbReference>
<evidence type="ECO:0000259" key="2">
    <source>
        <dbReference type="Pfam" id="PF05088"/>
    </source>
</evidence>
<name>A0A2S5R9D5_9PROT</name>
<dbReference type="PANTHER" id="PTHR43403:SF1">
    <property type="entry name" value="NAD-SPECIFIC GLUTAMATE DEHYDROGENASE"/>
    <property type="match status" value="1"/>
</dbReference>
<dbReference type="Gene3D" id="3.40.50.720">
    <property type="entry name" value="NAD(P)-binding Rossmann-like Domain"/>
    <property type="match status" value="1"/>
</dbReference>
<proteinExistence type="predicted"/>
<evidence type="ECO:0000313" key="5">
    <source>
        <dbReference type="Proteomes" id="UP000239425"/>
    </source>
</evidence>
<dbReference type="PANTHER" id="PTHR43403">
    <property type="entry name" value="NAD-SPECIFIC GLUTAMATE DEHYDROGENASE"/>
    <property type="match status" value="1"/>
</dbReference>